<dbReference type="SUPFAM" id="SSF56801">
    <property type="entry name" value="Acetyl-CoA synthetase-like"/>
    <property type="match status" value="1"/>
</dbReference>
<evidence type="ECO:0000256" key="2">
    <source>
        <dbReference type="ARBA" id="ARBA00022598"/>
    </source>
</evidence>
<dbReference type="EMBL" id="BPQB01000021">
    <property type="protein sequence ID" value="GJE91446.1"/>
    <property type="molecule type" value="Genomic_DNA"/>
</dbReference>
<dbReference type="InterPro" id="IPR042099">
    <property type="entry name" value="ANL_N_sf"/>
</dbReference>
<dbReference type="InterPro" id="IPR020845">
    <property type="entry name" value="AMP-binding_CS"/>
</dbReference>
<dbReference type="PROSITE" id="PS00455">
    <property type="entry name" value="AMP_BINDING"/>
    <property type="match status" value="1"/>
</dbReference>
<dbReference type="Proteomes" id="UP000703269">
    <property type="component" value="Unassembled WGS sequence"/>
</dbReference>
<feature type="domain" description="AMP-binding enzyme C-terminal" evidence="4">
    <location>
        <begin position="465"/>
        <end position="547"/>
    </location>
</feature>
<evidence type="ECO:0000256" key="1">
    <source>
        <dbReference type="ARBA" id="ARBA00006432"/>
    </source>
</evidence>
<organism evidence="5 6">
    <name type="scientific">Phanerochaete sordida</name>
    <dbReference type="NCBI Taxonomy" id="48140"/>
    <lineage>
        <taxon>Eukaryota</taxon>
        <taxon>Fungi</taxon>
        <taxon>Dikarya</taxon>
        <taxon>Basidiomycota</taxon>
        <taxon>Agaricomycotina</taxon>
        <taxon>Agaricomycetes</taxon>
        <taxon>Polyporales</taxon>
        <taxon>Phanerochaetaceae</taxon>
        <taxon>Phanerochaete</taxon>
    </lineage>
</organism>
<dbReference type="AlphaFoldDB" id="A0A9P3GAS4"/>
<evidence type="ECO:0000259" key="4">
    <source>
        <dbReference type="Pfam" id="PF13193"/>
    </source>
</evidence>
<keyword evidence="6" id="KW-1185">Reference proteome</keyword>
<gene>
    <name evidence="5" type="ORF">PsYK624_075960</name>
</gene>
<comment type="similarity">
    <text evidence="1">Belongs to the ATP-dependent AMP-binding enzyme family.</text>
</comment>
<dbReference type="PANTHER" id="PTHR24096">
    <property type="entry name" value="LONG-CHAIN-FATTY-ACID--COA LIGASE"/>
    <property type="match status" value="1"/>
</dbReference>
<dbReference type="GO" id="GO:0016405">
    <property type="term" value="F:CoA-ligase activity"/>
    <property type="evidence" value="ECO:0007669"/>
    <property type="project" value="TreeGrafter"/>
</dbReference>
<evidence type="ECO:0000313" key="6">
    <source>
        <dbReference type="Proteomes" id="UP000703269"/>
    </source>
</evidence>
<sequence>MKIYTSRYPPVPLVHESIFTNLFRTHFAAHPPDAPAYIDAATGFTLTRADTRDLSLALAYGLRHAFPSLGGVLLARGDVLMILSPNSIAWPVMMFGGWAAGLRLTLANSSYTPREIAYQWQDSGAKVVLVHPALLPVVLDAFKIIHIDPAEARRRIVIADWQLGDAPAVPAGFVHMAELLDKGQLSEEEKFPGEQAHETTLLCYSSGTTGKSKGVETTHFNLTTVLDMAAVLWPKLSSQNPRMLGILPFYHAYGAAKLIAFQLHRGIPLIIMEKFEPVAFCRAIHDYKITQACVVPPVCVILSKHPAVKQFNLTSLEWLFCAAAPLSHQLLLVVKDRLRSVGANVSLTQGWGLTETSPTATLLPAEDDLRKAGSVGLLLPNLEARMVAEDGSDAREGEPGEIWLRGPTIFKGYLNKPDVTRDSITPEGWFKTGDAGVRDSEGYYSIVDRLKELIKYKGFQVAPAELEGVLIEHPDVADAGVIGVYSEEEATELPRAYVVPVRTLTSAERASFVAAIDKWVKSKLARHKYLRGGVIVVDAIPKSPAGKILRRELREQAKAEIAEAPRAKL</sequence>
<dbReference type="Gene3D" id="3.40.50.12780">
    <property type="entry name" value="N-terminal domain of ligase-like"/>
    <property type="match status" value="1"/>
</dbReference>
<dbReference type="InterPro" id="IPR025110">
    <property type="entry name" value="AMP-bd_C"/>
</dbReference>
<comment type="caution">
    <text evidence="5">The sequence shown here is derived from an EMBL/GenBank/DDBJ whole genome shotgun (WGS) entry which is preliminary data.</text>
</comment>
<dbReference type="CDD" id="cd05911">
    <property type="entry name" value="Firefly_Luc_like"/>
    <property type="match status" value="1"/>
</dbReference>
<dbReference type="Pfam" id="PF00501">
    <property type="entry name" value="AMP-binding"/>
    <property type="match status" value="1"/>
</dbReference>
<evidence type="ECO:0000313" key="5">
    <source>
        <dbReference type="EMBL" id="GJE91446.1"/>
    </source>
</evidence>
<dbReference type="Pfam" id="PF13193">
    <property type="entry name" value="AMP-binding_C"/>
    <property type="match status" value="1"/>
</dbReference>
<dbReference type="InterPro" id="IPR000873">
    <property type="entry name" value="AMP-dep_synth/lig_dom"/>
</dbReference>
<accession>A0A9P3GAS4</accession>
<dbReference type="InterPro" id="IPR045851">
    <property type="entry name" value="AMP-bd_C_sf"/>
</dbReference>
<proteinExistence type="inferred from homology"/>
<feature type="domain" description="AMP-dependent synthetase/ligase" evidence="3">
    <location>
        <begin position="27"/>
        <end position="414"/>
    </location>
</feature>
<evidence type="ECO:0000259" key="3">
    <source>
        <dbReference type="Pfam" id="PF00501"/>
    </source>
</evidence>
<name>A0A9P3GAS4_9APHY</name>
<keyword evidence="2 5" id="KW-0436">Ligase</keyword>
<dbReference type="PANTHER" id="PTHR24096:SF149">
    <property type="entry name" value="AMP-BINDING DOMAIN-CONTAINING PROTEIN-RELATED"/>
    <property type="match status" value="1"/>
</dbReference>
<protein>
    <submittedName>
        <fullName evidence="5">Acyl--CoA ligase</fullName>
    </submittedName>
</protein>
<reference evidence="5 6" key="1">
    <citation type="submission" date="2021-08" db="EMBL/GenBank/DDBJ databases">
        <title>Draft Genome Sequence of Phanerochaete sordida strain YK-624.</title>
        <authorList>
            <person name="Mori T."/>
            <person name="Dohra H."/>
            <person name="Suzuki T."/>
            <person name="Kawagishi H."/>
            <person name="Hirai H."/>
        </authorList>
    </citation>
    <scope>NUCLEOTIDE SEQUENCE [LARGE SCALE GENOMIC DNA]</scope>
    <source>
        <strain evidence="5 6">YK-624</strain>
    </source>
</reference>
<dbReference type="Gene3D" id="3.30.300.30">
    <property type="match status" value="1"/>
</dbReference>
<dbReference type="OrthoDB" id="1898221at2759"/>